<dbReference type="AlphaFoldDB" id="A0A9J5ZEG3"/>
<keyword evidence="2" id="KW-1185">Reference proteome</keyword>
<organism evidence="1 2">
    <name type="scientific">Solanum commersonii</name>
    <name type="common">Commerson's wild potato</name>
    <name type="synonym">Commerson's nightshade</name>
    <dbReference type="NCBI Taxonomy" id="4109"/>
    <lineage>
        <taxon>Eukaryota</taxon>
        <taxon>Viridiplantae</taxon>
        <taxon>Streptophyta</taxon>
        <taxon>Embryophyta</taxon>
        <taxon>Tracheophyta</taxon>
        <taxon>Spermatophyta</taxon>
        <taxon>Magnoliopsida</taxon>
        <taxon>eudicotyledons</taxon>
        <taxon>Gunneridae</taxon>
        <taxon>Pentapetalae</taxon>
        <taxon>asterids</taxon>
        <taxon>lamiids</taxon>
        <taxon>Solanales</taxon>
        <taxon>Solanaceae</taxon>
        <taxon>Solanoideae</taxon>
        <taxon>Solaneae</taxon>
        <taxon>Solanum</taxon>
    </lineage>
</organism>
<name>A0A9J5ZEG3_SOLCO</name>
<sequence length="504" mass="57540">MIFTIGPKSSHFREKIRSYNSMFSFTSMGGKVDVSINQTRGPRTFRLFGQNYHQIGSLLPPEGSTPKFAQLYIYDTENEVANRISAVSCGQDVNKLHAEIVADLKQMLDDNNVLAKTFRMVRDRFQENNNSNVKLKLIGKRGTDGRRYNLPTIPEVAALVVGDFDVSGCDRDIVIETQSGQLQRINELNAAYLALQYPLLFPYGEDGYREDILLSTCDESSGKRQYLRSGEIYYLRLLLNVIKGPTSYEELRRINNYDHPTFRDACYALGLLDDDKEYIEAIKEASTWGMASYLRQLFVMLLLSNTMSRPEFVWEASWLLLSEDILSEERTLLDNPELDLTEDELKNRCLQKLDKILKGCGKDFNDYPTMPRPYYSEEEVDGDGKTEHFTDGIEKVKIPDDLLIHNCDDPISGIVESTYSNYLTHSTDMKYLQERAILAPTLQMVESVNDYMVSLNHSLDKSYLSSDKICMSDHAFTSLEHVHTPEFLNSIKCSGIPNHSITLK</sequence>
<dbReference type="PANTHER" id="PTHR45786">
    <property type="entry name" value="DNA BINDING PROTEIN-LIKE"/>
    <property type="match status" value="1"/>
</dbReference>
<reference evidence="1 2" key="1">
    <citation type="submission" date="2020-09" db="EMBL/GenBank/DDBJ databases">
        <title>De no assembly of potato wild relative species, Solanum commersonii.</title>
        <authorList>
            <person name="Cho K."/>
        </authorList>
    </citation>
    <scope>NUCLEOTIDE SEQUENCE [LARGE SCALE GENOMIC DNA]</scope>
    <source>
        <strain evidence="1">LZ3.2</strain>
        <tissue evidence="1">Leaf</tissue>
    </source>
</reference>
<proteinExistence type="predicted"/>
<evidence type="ECO:0000313" key="1">
    <source>
        <dbReference type="EMBL" id="KAG5610821.1"/>
    </source>
</evidence>
<evidence type="ECO:0000313" key="2">
    <source>
        <dbReference type="Proteomes" id="UP000824120"/>
    </source>
</evidence>
<comment type="caution">
    <text evidence="1">The sequence shown here is derived from an EMBL/GenBank/DDBJ whole genome shotgun (WGS) entry which is preliminary data.</text>
</comment>
<dbReference type="OrthoDB" id="1304969at2759"/>
<evidence type="ECO:0008006" key="3">
    <source>
        <dbReference type="Google" id="ProtNLM"/>
    </source>
</evidence>
<accession>A0A9J5ZEG3</accession>
<dbReference type="Proteomes" id="UP000824120">
    <property type="component" value="Chromosome 4"/>
</dbReference>
<feature type="non-terminal residue" evidence="1">
    <location>
        <position position="504"/>
    </location>
</feature>
<dbReference type="PANTHER" id="PTHR45786:SF66">
    <property type="entry name" value="HOOK MOTIF PROTEIN, PUTATIVE-RELATED"/>
    <property type="match status" value="1"/>
</dbReference>
<protein>
    <recommendedName>
        <fullName evidence="3">ATP-dependent DNA helicase</fullName>
    </recommendedName>
</protein>
<gene>
    <name evidence="1" type="ORF">H5410_022102</name>
</gene>
<dbReference type="EMBL" id="JACXVP010000004">
    <property type="protein sequence ID" value="KAG5610821.1"/>
    <property type="molecule type" value="Genomic_DNA"/>
</dbReference>